<dbReference type="AlphaFoldDB" id="A0A0H3K8A6"/>
<name>A0A0H3K8A6_SYNP6</name>
<evidence type="ECO:0000313" key="5">
    <source>
        <dbReference type="Proteomes" id="UP000001175"/>
    </source>
</evidence>
<dbReference type="PANTHER" id="PTHR33969:SF2">
    <property type="entry name" value="SEGREGATION AND CONDENSATION PROTEIN A"/>
    <property type="match status" value="1"/>
</dbReference>
<evidence type="ECO:0000256" key="1">
    <source>
        <dbReference type="ARBA" id="ARBA00022829"/>
    </source>
</evidence>
<evidence type="ECO:0000256" key="2">
    <source>
        <dbReference type="ARBA" id="ARBA00044777"/>
    </source>
</evidence>
<accession>A0A0H3K8A6</accession>
<gene>
    <name evidence="4" type="ordered locus">syc2122_d</name>
</gene>
<proteinExistence type="predicted"/>
<dbReference type="Gene3D" id="6.10.250.2410">
    <property type="match status" value="1"/>
</dbReference>
<dbReference type="PANTHER" id="PTHR33969">
    <property type="entry name" value="SEGREGATION AND CONDENSATION PROTEIN A"/>
    <property type="match status" value="1"/>
</dbReference>
<dbReference type="RefSeq" id="WP_011244432.1">
    <property type="nucleotide sequence ID" value="NC_006576.1"/>
</dbReference>
<keyword evidence="1" id="KW-0159">Chromosome partition</keyword>
<organism evidence="4 5">
    <name type="scientific">Synechococcus sp. (strain ATCC 27144 / PCC 6301 / SAUG 1402/1)</name>
    <name type="common">Anacystis nidulans</name>
    <dbReference type="NCBI Taxonomy" id="269084"/>
    <lineage>
        <taxon>Bacteria</taxon>
        <taxon>Bacillati</taxon>
        <taxon>Cyanobacteriota</taxon>
        <taxon>Cyanophyceae</taxon>
        <taxon>Synechococcales</taxon>
        <taxon>Synechococcaceae</taxon>
        <taxon>Synechococcus</taxon>
    </lineage>
</organism>
<dbReference type="eggNOG" id="COG1354">
    <property type="taxonomic scope" value="Bacteria"/>
</dbReference>
<reference evidence="4 5" key="1">
    <citation type="journal article" date="2007" name="Photosyn. Res.">
        <title>Complete nucleotide sequence of the freshwater unicellular cyanobacterium Synechococcus elongatus PCC 6301 chromosome: gene content and organization.</title>
        <authorList>
            <person name="Sugita C."/>
            <person name="Ogata K."/>
            <person name="Shikata M."/>
            <person name="Jikuya H."/>
            <person name="Takano J."/>
            <person name="Furumichi M."/>
            <person name="Kanehisa M."/>
            <person name="Omata T."/>
            <person name="Sugiura M."/>
            <person name="Sugita M."/>
        </authorList>
    </citation>
    <scope>NUCLEOTIDE SEQUENCE [LARGE SCALE GENOMIC DNA]</scope>
    <source>
        <strain evidence="5">ATCC 27144 / PCC 6301 / SAUG 1402/1</strain>
    </source>
</reference>
<feature type="region of interest" description="Disordered" evidence="3">
    <location>
        <begin position="144"/>
        <end position="163"/>
    </location>
</feature>
<evidence type="ECO:0000313" key="4">
    <source>
        <dbReference type="EMBL" id="BAD80312.1"/>
    </source>
</evidence>
<dbReference type="Proteomes" id="UP000001175">
    <property type="component" value="Chromosome"/>
</dbReference>
<dbReference type="EMBL" id="AP008231">
    <property type="protein sequence ID" value="BAD80312.1"/>
    <property type="molecule type" value="Genomic_DNA"/>
</dbReference>
<dbReference type="InterPro" id="IPR003768">
    <property type="entry name" value="ScpA"/>
</dbReference>
<feature type="compositionally biased region" description="Basic residues" evidence="3">
    <location>
        <begin position="152"/>
        <end position="162"/>
    </location>
</feature>
<dbReference type="KEGG" id="syc:syc2122_d"/>
<sequence length="278" mass="31168">MSSAAQNAIALLIEMAESGEIDPWDVQVVDVFDRFLEQLQQRPSLTPLTDFSRSRYEADLSESGEAFLYASILILLKADALARLEFPPAEVLEEFVESLDDLAAMPQLPAKLEQQLRRRAVALPPQQRRVTLSDLIEQLEQVAQSLADPPARSRRRQPKPAPRRQAIQAITHLAHQENLAETAAALGDFLQRQWSALQPENDWLNFEDLVQLWSQTQAGDHHLDGDRVGAFWALLFLAAQSIVELQQESLYSPLWIRCLTPFGNPIAVPFEPTASASV</sequence>
<evidence type="ECO:0000256" key="3">
    <source>
        <dbReference type="SAM" id="MobiDB-lite"/>
    </source>
</evidence>
<dbReference type="Pfam" id="PF02616">
    <property type="entry name" value="SMC_ScpA"/>
    <property type="match status" value="1"/>
</dbReference>
<protein>
    <recommendedName>
        <fullName evidence="2">Segregation and condensation protein A</fullName>
    </recommendedName>
</protein>
<dbReference type="GO" id="GO:0007059">
    <property type="term" value="P:chromosome segregation"/>
    <property type="evidence" value="ECO:0007669"/>
    <property type="project" value="UniProtKB-KW"/>
</dbReference>